<feature type="compositionally biased region" description="Basic and acidic residues" evidence="1">
    <location>
        <begin position="64"/>
        <end position="92"/>
    </location>
</feature>
<proteinExistence type="predicted"/>
<feature type="region of interest" description="Disordered" evidence="1">
    <location>
        <begin position="22"/>
        <end position="92"/>
    </location>
</feature>
<dbReference type="GeneID" id="9807562"/>
<evidence type="ECO:0000313" key="3">
    <source>
        <dbReference type="Proteomes" id="UP000483820"/>
    </source>
</evidence>
<accession>A0A6A5FVI2</accession>
<gene>
    <name evidence="2" type="ORF">GCK72_022981</name>
</gene>
<dbReference type="Proteomes" id="UP000483820">
    <property type="component" value="Chromosome X"/>
</dbReference>
<name>A0A6A5FVI2_CAERE</name>
<evidence type="ECO:0000313" key="2">
    <source>
        <dbReference type="EMBL" id="KAF1746525.1"/>
    </source>
</evidence>
<reference evidence="2 3" key="1">
    <citation type="submission" date="2019-12" db="EMBL/GenBank/DDBJ databases">
        <title>Chromosome-level assembly of the Caenorhabditis remanei genome.</title>
        <authorList>
            <person name="Teterina A.A."/>
            <person name="Willis J.H."/>
            <person name="Phillips P.C."/>
        </authorList>
    </citation>
    <scope>NUCLEOTIDE SEQUENCE [LARGE SCALE GENOMIC DNA]</scope>
    <source>
        <strain evidence="2 3">PX506</strain>
        <tissue evidence="2">Whole organism</tissue>
    </source>
</reference>
<protein>
    <submittedName>
        <fullName evidence="2">Uncharacterized protein</fullName>
    </submittedName>
</protein>
<dbReference type="EMBL" id="WUAV01000006">
    <property type="protein sequence ID" value="KAF1746525.1"/>
    <property type="molecule type" value="Genomic_DNA"/>
</dbReference>
<comment type="caution">
    <text evidence="2">The sequence shown here is derived from an EMBL/GenBank/DDBJ whole genome shotgun (WGS) entry which is preliminary data.</text>
</comment>
<dbReference type="KEGG" id="crq:GCK72_022981"/>
<organism evidence="2 3">
    <name type="scientific">Caenorhabditis remanei</name>
    <name type="common">Caenorhabditis vulgaris</name>
    <dbReference type="NCBI Taxonomy" id="31234"/>
    <lineage>
        <taxon>Eukaryota</taxon>
        <taxon>Metazoa</taxon>
        <taxon>Ecdysozoa</taxon>
        <taxon>Nematoda</taxon>
        <taxon>Chromadorea</taxon>
        <taxon>Rhabditida</taxon>
        <taxon>Rhabditina</taxon>
        <taxon>Rhabditomorpha</taxon>
        <taxon>Rhabditoidea</taxon>
        <taxon>Rhabditidae</taxon>
        <taxon>Peloderinae</taxon>
        <taxon>Caenorhabditis</taxon>
    </lineage>
</organism>
<sequence>MNPTFLILVHFHSHYHTVHVQKLHLRQPDENSLQKKNKNNLQDTQEERRSLESRLQAARTILRSQDEGLKHREEENRQVKSKLVERKPDSAT</sequence>
<dbReference type="CTD" id="9807562"/>
<evidence type="ECO:0000256" key="1">
    <source>
        <dbReference type="SAM" id="MobiDB-lite"/>
    </source>
</evidence>
<dbReference type="RefSeq" id="XP_053578726.1">
    <property type="nucleotide sequence ID" value="XM_053735160.1"/>
</dbReference>
<dbReference type="AlphaFoldDB" id="A0A6A5FVI2"/>